<keyword evidence="2" id="KW-0963">Cytoplasm</keyword>
<dbReference type="Pfam" id="PF13855">
    <property type="entry name" value="LRR_8"/>
    <property type="match status" value="1"/>
</dbReference>
<comment type="caution">
    <text evidence="6">The sequence shown here is derived from an EMBL/GenBank/DDBJ whole genome shotgun (WGS) entry which is preliminary data.</text>
</comment>
<proteinExistence type="predicted"/>
<dbReference type="GO" id="GO:0005737">
    <property type="term" value="C:cytoplasm"/>
    <property type="evidence" value="ECO:0007669"/>
    <property type="project" value="UniProtKB-SubCell"/>
</dbReference>
<name>A0A8H6ZE85_9AGAR</name>
<dbReference type="OrthoDB" id="676979at2759"/>
<evidence type="ECO:0000256" key="4">
    <source>
        <dbReference type="ARBA" id="ARBA00022737"/>
    </source>
</evidence>
<protein>
    <submittedName>
        <fullName evidence="6">Leucine rich repeat domain protein</fullName>
    </submittedName>
</protein>
<dbReference type="InterPro" id="IPR003591">
    <property type="entry name" value="Leu-rich_rpt_typical-subtyp"/>
</dbReference>
<evidence type="ECO:0000256" key="3">
    <source>
        <dbReference type="ARBA" id="ARBA00022614"/>
    </source>
</evidence>
<evidence type="ECO:0000313" key="7">
    <source>
        <dbReference type="Proteomes" id="UP000623467"/>
    </source>
</evidence>
<feature type="region of interest" description="Disordered" evidence="5">
    <location>
        <begin position="626"/>
        <end position="713"/>
    </location>
</feature>
<dbReference type="InterPro" id="IPR032675">
    <property type="entry name" value="LRR_dom_sf"/>
</dbReference>
<dbReference type="PROSITE" id="PS51450">
    <property type="entry name" value="LRR"/>
    <property type="match status" value="2"/>
</dbReference>
<keyword evidence="4" id="KW-0677">Repeat</keyword>
<dbReference type="EMBL" id="JACAZH010000001">
    <property type="protein sequence ID" value="KAF7376082.1"/>
    <property type="molecule type" value="Genomic_DNA"/>
</dbReference>
<feature type="compositionally biased region" description="Low complexity" evidence="5">
    <location>
        <begin position="631"/>
        <end position="647"/>
    </location>
</feature>
<dbReference type="PANTHER" id="PTHR15454">
    <property type="entry name" value="NISCHARIN RELATED"/>
    <property type="match status" value="1"/>
</dbReference>
<dbReference type="PANTHER" id="PTHR15454:SF69">
    <property type="entry name" value="SERINE_THREONINE-PROTEIN KINASE 11-INTERACTING PROTEIN"/>
    <property type="match status" value="1"/>
</dbReference>
<dbReference type="InterPro" id="IPR001611">
    <property type="entry name" value="Leu-rich_rpt"/>
</dbReference>
<evidence type="ECO:0000313" key="6">
    <source>
        <dbReference type="EMBL" id="KAF7376082.1"/>
    </source>
</evidence>
<feature type="region of interest" description="Disordered" evidence="5">
    <location>
        <begin position="226"/>
        <end position="276"/>
    </location>
</feature>
<dbReference type="SUPFAM" id="SSF52075">
    <property type="entry name" value="Outer arm dynein light chain 1"/>
    <property type="match status" value="1"/>
</dbReference>
<comment type="subcellular location">
    <subcellularLocation>
        <location evidence="1">Cytoplasm</location>
    </subcellularLocation>
</comment>
<dbReference type="AlphaFoldDB" id="A0A8H6ZE85"/>
<gene>
    <name evidence="6" type="ORF">MSAN_00023000</name>
</gene>
<dbReference type="Gene3D" id="3.80.10.10">
    <property type="entry name" value="Ribonuclease Inhibitor"/>
    <property type="match status" value="1"/>
</dbReference>
<feature type="region of interest" description="Disordered" evidence="5">
    <location>
        <begin position="477"/>
        <end position="575"/>
    </location>
</feature>
<evidence type="ECO:0000256" key="2">
    <source>
        <dbReference type="ARBA" id="ARBA00022490"/>
    </source>
</evidence>
<accession>A0A8H6ZE85</accession>
<dbReference type="Proteomes" id="UP000623467">
    <property type="component" value="Unassembled WGS sequence"/>
</dbReference>
<organism evidence="6 7">
    <name type="scientific">Mycena sanguinolenta</name>
    <dbReference type="NCBI Taxonomy" id="230812"/>
    <lineage>
        <taxon>Eukaryota</taxon>
        <taxon>Fungi</taxon>
        <taxon>Dikarya</taxon>
        <taxon>Basidiomycota</taxon>
        <taxon>Agaricomycotina</taxon>
        <taxon>Agaricomycetes</taxon>
        <taxon>Agaricomycetidae</taxon>
        <taxon>Agaricales</taxon>
        <taxon>Marasmiineae</taxon>
        <taxon>Mycenaceae</taxon>
        <taxon>Mycena</taxon>
    </lineage>
</organism>
<feature type="compositionally biased region" description="Basic and acidic residues" evidence="5">
    <location>
        <begin position="702"/>
        <end position="713"/>
    </location>
</feature>
<evidence type="ECO:0000256" key="1">
    <source>
        <dbReference type="ARBA" id="ARBA00004496"/>
    </source>
</evidence>
<keyword evidence="7" id="KW-1185">Reference proteome</keyword>
<feature type="compositionally biased region" description="Low complexity" evidence="5">
    <location>
        <begin position="477"/>
        <end position="500"/>
    </location>
</feature>
<keyword evidence="3" id="KW-0433">Leucine-rich repeat</keyword>
<reference evidence="6" key="1">
    <citation type="submission" date="2020-05" db="EMBL/GenBank/DDBJ databases">
        <title>Mycena genomes resolve the evolution of fungal bioluminescence.</title>
        <authorList>
            <person name="Tsai I.J."/>
        </authorList>
    </citation>
    <scope>NUCLEOTIDE SEQUENCE</scope>
    <source>
        <strain evidence="6">160909Yilan</strain>
    </source>
</reference>
<dbReference type="SMART" id="SM00369">
    <property type="entry name" value="LRR_TYP"/>
    <property type="match status" value="3"/>
</dbReference>
<sequence length="713" mass="77113">MADPEPGDVYLRRLAAFIRTHEKNLAAAGVVRRRRSQKPDPVAVYNPLSWFADSNEPAPLVLSVDTHHLFYTLMRLEALGLDIGTLDVRIDNPSRPMSFLVSLYIVCAVSGLSLGGGWWGRPEPPSLDSELKYLFSSFTKLPALTLTAPTKKVIAELVDQPPNENALPLDAFRNLQSLECVDIDPRTLLGWDRLAESLRSLKIKKSGLEDVSDIFIGAVIDDQARRAGSTSRKRRRRIPNGASRPPSVYATRLPDSVPEEEPEQPENGSSSPPPPTELSSLKWAFLKHLSLSDNSLTFFPSPCVQCLTSLTHLDLSSNLLVSVPPNLAALYNLVSLNLSDNMIDSVLNIYQHLGGVVYVNLAHNRLESLCGLERLPALERVDLRNNLVDESAEVGRLAMLPNIAEIWIDGNPFVEIEENYRITCFDFFWKEGKTISLDGSQPGFYEKRNLTVPPPSQMSSSRPVSAAYSPPIVAVGHAHAHGTASPPASTDPASTAPTTSHETSPNMGPVGAVGVTGKGRRKAKRIVDLDGGDSDGAGSTRRPSHTRTKSEGSSRAKARPKGKKTDANADPTPILSKDWGHFGTLAEEASDVAAPLKISTNNIDTGAAPRRSRHTRYQSEMTLHVSPGAESTSTSPPVMTPSGTPTTATFRRQRNSATFSAKRSERRARVSASVYEPVTSTSDGEGGGGCGRQRGCLPAADRGIEKGHGGRLA</sequence>
<feature type="region of interest" description="Disordered" evidence="5">
    <location>
        <begin position="444"/>
        <end position="465"/>
    </location>
</feature>
<evidence type="ECO:0000256" key="5">
    <source>
        <dbReference type="SAM" id="MobiDB-lite"/>
    </source>
</evidence>